<protein>
    <recommendedName>
        <fullName evidence="2">ATP-dependent Clp protease proteolytic subunit</fullName>
    </recommendedName>
</protein>
<name>A0A388KN89_CHABU</name>
<dbReference type="SUPFAM" id="SSF52096">
    <property type="entry name" value="ClpP/crotonase"/>
    <property type="match status" value="1"/>
</dbReference>
<evidence type="ECO:0000256" key="1">
    <source>
        <dbReference type="ARBA" id="ARBA00007039"/>
    </source>
</evidence>
<comment type="caution">
    <text evidence="4">The sequence shown here is derived from an EMBL/GenBank/DDBJ whole genome shotgun (WGS) entry which is preliminary data.</text>
</comment>
<feature type="compositionally biased region" description="Low complexity" evidence="3">
    <location>
        <begin position="144"/>
        <end position="157"/>
    </location>
</feature>
<dbReference type="GO" id="GO:0006515">
    <property type="term" value="P:protein quality control for misfolded or incompletely synthesized proteins"/>
    <property type="evidence" value="ECO:0007669"/>
    <property type="project" value="TreeGrafter"/>
</dbReference>
<evidence type="ECO:0000256" key="2">
    <source>
        <dbReference type="RuleBase" id="RU003567"/>
    </source>
</evidence>
<feature type="region of interest" description="Disordered" evidence="3">
    <location>
        <begin position="233"/>
        <end position="264"/>
    </location>
</feature>
<feature type="region of interest" description="Disordered" evidence="3">
    <location>
        <begin position="22"/>
        <end position="50"/>
    </location>
</feature>
<dbReference type="CDD" id="cd07017">
    <property type="entry name" value="S14_ClpP_2"/>
    <property type="match status" value="1"/>
</dbReference>
<evidence type="ECO:0000256" key="3">
    <source>
        <dbReference type="SAM" id="MobiDB-lite"/>
    </source>
</evidence>
<comment type="similarity">
    <text evidence="1 2">Belongs to the peptidase S14 family.</text>
</comment>
<evidence type="ECO:0000313" key="4">
    <source>
        <dbReference type="EMBL" id="GBG71526.1"/>
    </source>
</evidence>
<dbReference type="HAMAP" id="MF_00444">
    <property type="entry name" value="ClpP"/>
    <property type="match status" value="1"/>
</dbReference>
<reference evidence="4 5" key="1">
    <citation type="journal article" date="2018" name="Cell">
        <title>The Chara Genome: Secondary Complexity and Implications for Plant Terrestrialization.</title>
        <authorList>
            <person name="Nishiyama T."/>
            <person name="Sakayama H."/>
            <person name="Vries J.D."/>
            <person name="Buschmann H."/>
            <person name="Saint-Marcoux D."/>
            <person name="Ullrich K.K."/>
            <person name="Haas F.B."/>
            <person name="Vanderstraeten L."/>
            <person name="Becker D."/>
            <person name="Lang D."/>
            <person name="Vosolsobe S."/>
            <person name="Rombauts S."/>
            <person name="Wilhelmsson P.K.I."/>
            <person name="Janitza P."/>
            <person name="Kern R."/>
            <person name="Heyl A."/>
            <person name="Rumpler F."/>
            <person name="Villalobos L.I.A.C."/>
            <person name="Clay J.M."/>
            <person name="Skokan R."/>
            <person name="Toyoda A."/>
            <person name="Suzuki Y."/>
            <person name="Kagoshima H."/>
            <person name="Schijlen E."/>
            <person name="Tajeshwar N."/>
            <person name="Catarino B."/>
            <person name="Hetherington A.J."/>
            <person name="Saltykova A."/>
            <person name="Bonnot C."/>
            <person name="Breuninger H."/>
            <person name="Symeonidi A."/>
            <person name="Radhakrishnan G.V."/>
            <person name="Van Nieuwerburgh F."/>
            <person name="Deforce D."/>
            <person name="Chang C."/>
            <person name="Karol K.G."/>
            <person name="Hedrich R."/>
            <person name="Ulvskov P."/>
            <person name="Glockner G."/>
            <person name="Delwiche C.F."/>
            <person name="Petrasek J."/>
            <person name="Van de Peer Y."/>
            <person name="Friml J."/>
            <person name="Beilby M."/>
            <person name="Dolan L."/>
            <person name="Kohara Y."/>
            <person name="Sugano S."/>
            <person name="Fujiyama A."/>
            <person name="Delaux P.-M."/>
            <person name="Quint M."/>
            <person name="TheiBen G."/>
            <person name="Hagemann M."/>
            <person name="Harholt J."/>
            <person name="Dunand C."/>
            <person name="Zachgo S."/>
            <person name="Langdale J."/>
            <person name="Maumus F."/>
            <person name="Straeten D.V.D."/>
            <person name="Gould S.B."/>
            <person name="Rensing S.A."/>
        </authorList>
    </citation>
    <scope>NUCLEOTIDE SEQUENCE [LARGE SCALE GENOMIC DNA]</scope>
    <source>
        <strain evidence="4 5">S276</strain>
    </source>
</reference>
<organism evidence="4 5">
    <name type="scientific">Chara braunii</name>
    <name type="common">Braun's stonewort</name>
    <dbReference type="NCBI Taxonomy" id="69332"/>
    <lineage>
        <taxon>Eukaryota</taxon>
        <taxon>Viridiplantae</taxon>
        <taxon>Streptophyta</taxon>
        <taxon>Charophyceae</taxon>
        <taxon>Charales</taxon>
        <taxon>Characeae</taxon>
        <taxon>Chara</taxon>
    </lineage>
</organism>
<dbReference type="PANTHER" id="PTHR10381">
    <property type="entry name" value="ATP-DEPENDENT CLP PROTEASE PROTEOLYTIC SUBUNIT"/>
    <property type="match status" value="1"/>
</dbReference>
<dbReference type="InterPro" id="IPR023562">
    <property type="entry name" value="ClpP/TepA"/>
</dbReference>
<feature type="region of interest" description="Disordered" evidence="3">
    <location>
        <begin position="86"/>
        <end position="157"/>
    </location>
</feature>
<dbReference type="InterPro" id="IPR029045">
    <property type="entry name" value="ClpP/crotonase-like_dom_sf"/>
</dbReference>
<dbReference type="GO" id="GO:0009536">
    <property type="term" value="C:plastid"/>
    <property type="evidence" value="ECO:0007669"/>
    <property type="project" value="UniProtKB-ARBA"/>
</dbReference>
<dbReference type="Gene3D" id="3.90.226.10">
    <property type="entry name" value="2-enoyl-CoA Hydratase, Chain A, domain 1"/>
    <property type="match status" value="1"/>
</dbReference>
<keyword evidence="5" id="KW-1185">Reference proteome</keyword>
<dbReference type="STRING" id="69332.A0A388KN89"/>
<dbReference type="GO" id="GO:0004176">
    <property type="term" value="F:ATP-dependent peptidase activity"/>
    <property type="evidence" value="ECO:0007669"/>
    <property type="project" value="InterPro"/>
</dbReference>
<dbReference type="OrthoDB" id="2017408at2759"/>
<evidence type="ECO:0000313" key="5">
    <source>
        <dbReference type="Proteomes" id="UP000265515"/>
    </source>
</evidence>
<proteinExistence type="inferred from homology"/>
<dbReference type="EMBL" id="BFEA01000148">
    <property type="protein sequence ID" value="GBG71526.1"/>
    <property type="molecule type" value="Genomic_DNA"/>
</dbReference>
<dbReference type="PANTHER" id="PTHR10381:SF46">
    <property type="entry name" value="ATP-DEPENDENT CLP PROTEASE PROTEOLYTIC SUBUNIT-RELATED PROTEIN 2, CHLOROPLASTIC"/>
    <property type="match status" value="1"/>
</dbReference>
<dbReference type="Proteomes" id="UP000265515">
    <property type="component" value="Unassembled WGS sequence"/>
</dbReference>
<dbReference type="Gramene" id="GBG71526">
    <property type="protein sequence ID" value="GBG71526"/>
    <property type="gene ID" value="CBR_g8944"/>
</dbReference>
<dbReference type="GO" id="GO:0009368">
    <property type="term" value="C:endopeptidase Clp complex"/>
    <property type="evidence" value="ECO:0007669"/>
    <property type="project" value="TreeGrafter"/>
</dbReference>
<dbReference type="GO" id="GO:0051117">
    <property type="term" value="F:ATPase binding"/>
    <property type="evidence" value="ECO:0007669"/>
    <property type="project" value="TreeGrafter"/>
</dbReference>
<dbReference type="FunFam" id="3.90.226.10:FF:000050">
    <property type="entry name" value="ATP-dependent Clp protease proteolytic subunit"/>
    <property type="match status" value="1"/>
</dbReference>
<dbReference type="InterPro" id="IPR001907">
    <property type="entry name" value="ClpP"/>
</dbReference>
<feature type="compositionally biased region" description="Gly residues" evidence="3">
    <location>
        <begin position="249"/>
        <end position="264"/>
    </location>
</feature>
<dbReference type="Pfam" id="PF00574">
    <property type="entry name" value="CLP_protease"/>
    <property type="match status" value="1"/>
</dbReference>
<accession>A0A388KN89</accession>
<dbReference type="AlphaFoldDB" id="A0A388KN89"/>
<dbReference type="GO" id="GO:0004252">
    <property type="term" value="F:serine-type endopeptidase activity"/>
    <property type="evidence" value="ECO:0007669"/>
    <property type="project" value="InterPro"/>
</dbReference>
<feature type="compositionally biased region" description="Gly residues" evidence="3">
    <location>
        <begin position="104"/>
        <end position="115"/>
    </location>
</feature>
<dbReference type="PRINTS" id="PR00127">
    <property type="entry name" value="CLPPROTEASEP"/>
</dbReference>
<gene>
    <name evidence="4" type="ORF">CBR_g8944</name>
</gene>
<sequence>MAVAKNLLRLDSCRFCCRGELTSSSSCSSSSSFSFSSSPSSPPSSTTFPSALCRPTVRAEHASSFWVSAGPRGSSSSTVEIAAGFSTGGNSARRRKKEVRYSSSGGGDGGYGGGSRRTAATRVNVGRKRTQSCPLSRECSMEGSFSSPSSSSSSSLSSSLSSVVLRWRASGRRRPSQQSKAAGKTAAEAVLPVHSGLRIGGKGGGGGLIPDTCHASTSTRLFAAVLDATMAPDRQSNDCGGSEVNQIGGRRGGGRGGGGGGGGCRGQVTMMPIGTPKVPYRTPGEGGWQWVDIWNVLYRERIIFVGQYIDEEFGNQVLATMLYLDSIDSTKPMYLYINSPGGEITPSMALFDTMESIASPVGTLCFGYAYNMACFLLAAGEKGKRAAMPMTRVALQPPAGAARGQADDVRNEANELVRVRKYMYGVLAHKTGHDIEKITKDLRRIKRFDAKEAMEYGLIDRIIRPIRIKKSAPPKEVATSVP</sequence>